<gene>
    <name evidence="3" type="ORF">BCL79_3740</name>
</gene>
<feature type="chain" id="PRO_5019721895" evidence="1">
    <location>
        <begin position="22"/>
        <end position="381"/>
    </location>
</feature>
<dbReference type="Proteomes" id="UP000274786">
    <property type="component" value="Unassembled WGS sequence"/>
</dbReference>
<dbReference type="SUPFAM" id="SSF56601">
    <property type="entry name" value="beta-lactamase/transpeptidase-like"/>
    <property type="match status" value="1"/>
</dbReference>
<proteinExistence type="predicted"/>
<dbReference type="AlphaFoldDB" id="A0A498C8B0"/>
<reference evidence="3 4" key="1">
    <citation type="submission" date="2018-10" db="EMBL/GenBank/DDBJ databases">
        <title>Comparative analysis of microorganisms from saline springs in Andes Mountain Range, Colombia.</title>
        <authorList>
            <person name="Rubin E."/>
        </authorList>
    </citation>
    <scope>NUCLEOTIDE SEQUENCE [LARGE SCALE GENOMIC DNA]</scope>
    <source>
        <strain evidence="3 4">USBA GBX 843</strain>
    </source>
</reference>
<dbReference type="Pfam" id="PF00144">
    <property type="entry name" value="Beta-lactamase"/>
    <property type="match status" value="1"/>
</dbReference>
<dbReference type="InterPro" id="IPR001466">
    <property type="entry name" value="Beta-lactam-related"/>
</dbReference>
<dbReference type="InterPro" id="IPR050491">
    <property type="entry name" value="AmpC-like"/>
</dbReference>
<dbReference type="InterPro" id="IPR012338">
    <property type="entry name" value="Beta-lactam/transpept-like"/>
</dbReference>
<comment type="caution">
    <text evidence="3">The sequence shown here is derived from an EMBL/GenBank/DDBJ whole genome shotgun (WGS) entry which is preliminary data.</text>
</comment>
<evidence type="ECO:0000256" key="1">
    <source>
        <dbReference type="SAM" id="SignalP"/>
    </source>
</evidence>
<evidence type="ECO:0000259" key="2">
    <source>
        <dbReference type="Pfam" id="PF00144"/>
    </source>
</evidence>
<evidence type="ECO:0000313" key="4">
    <source>
        <dbReference type="Proteomes" id="UP000274786"/>
    </source>
</evidence>
<dbReference type="PANTHER" id="PTHR46825">
    <property type="entry name" value="D-ALANYL-D-ALANINE-CARBOXYPEPTIDASE/ENDOPEPTIDASE AMPH"/>
    <property type="match status" value="1"/>
</dbReference>
<name>A0A498C8B0_9GAMM</name>
<feature type="domain" description="Beta-lactamase-related" evidence="2">
    <location>
        <begin position="34"/>
        <end position="348"/>
    </location>
</feature>
<organism evidence="3 4">
    <name type="scientific">Stenotrophomonas rhizophila</name>
    <dbReference type="NCBI Taxonomy" id="216778"/>
    <lineage>
        <taxon>Bacteria</taxon>
        <taxon>Pseudomonadati</taxon>
        <taxon>Pseudomonadota</taxon>
        <taxon>Gammaproteobacteria</taxon>
        <taxon>Lysobacterales</taxon>
        <taxon>Lysobacteraceae</taxon>
        <taxon>Stenotrophomonas</taxon>
    </lineage>
</organism>
<dbReference type="EMBL" id="RCDC01000008">
    <property type="protein sequence ID" value="RLK48521.1"/>
    <property type="molecule type" value="Genomic_DNA"/>
</dbReference>
<dbReference type="Gene3D" id="3.40.710.10">
    <property type="entry name" value="DD-peptidase/beta-lactamase superfamily"/>
    <property type="match status" value="1"/>
</dbReference>
<protein>
    <submittedName>
        <fullName evidence="3">CubicO group peptidase (Beta-lactamase class C family)</fullName>
    </submittedName>
</protein>
<accession>A0A498C8B0</accession>
<evidence type="ECO:0000313" key="3">
    <source>
        <dbReference type="EMBL" id="RLK48521.1"/>
    </source>
</evidence>
<dbReference type="RefSeq" id="WP_259462212.1">
    <property type="nucleotide sequence ID" value="NZ_RCDC01000008.1"/>
</dbReference>
<dbReference type="PANTHER" id="PTHR46825:SF9">
    <property type="entry name" value="BETA-LACTAMASE-RELATED DOMAIN-CONTAINING PROTEIN"/>
    <property type="match status" value="1"/>
</dbReference>
<keyword evidence="1" id="KW-0732">Signal</keyword>
<feature type="signal peptide" evidence="1">
    <location>
        <begin position="1"/>
        <end position="21"/>
    </location>
</feature>
<sequence>MRSTHRVIMIVALLFPLGVHAHAGSVETANQQTRQFIGQTMDALRIPGLQIAVVKDGKVVLSDSHGLANVENALPATRATRFPLNSATKSFTAVAMMQLAEAGKVNLDAPISAYLADLPDAWRSVRVRQLLAHTSGLPDILDAQGLLGGGTEAAAWTAVTQRPVDAAPGTRFTYNQTNYVLLARIIAAQAAMPYDRYVATRQFDVARMPSSTFGDSYDLIANNATIYSWFPRRTDAPDAPPRLSHWFYDMTPGLWAGGGMLTTADDVAKWLVALTGNRLVNAASTRRMWTPERLNDGSDGAWGAGWAVLQRAPQRQVAGMGGARSAFIVYPDQGLAIVVLTNLVGANPQTFIPQIAAFYGAGTQAPAVSRAARPSPAGSRR</sequence>